<accession>A0A5B8HWR3</accession>
<protein>
    <submittedName>
        <fullName evidence="1">Uncharacterized protein</fullName>
    </submittedName>
</protein>
<name>A0A5B8HWR3_9VIRU</name>
<reference evidence="1" key="1">
    <citation type="submission" date="2018-11" db="EMBL/GenBank/DDBJ databases">
        <title>A distinct lineage of giant viruses engineers rhodopsin photosystems in predatory marine eukaryotes.</title>
        <authorList>
            <person name="Needham D.M."/>
            <person name="Yoshizawa S."/>
            <person name="Hosaka T."/>
            <person name="Poirier C."/>
            <person name="Choi C.-J."/>
            <person name="Hehenberger E."/>
            <person name="Irwin N.A.T."/>
            <person name="Wilken S."/>
            <person name="Yung C.-M."/>
            <person name="Bachy C."/>
            <person name="Kurihara R."/>
            <person name="Nakajima Y."/>
            <person name="Kojima K."/>
            <person name="Kimura-Someya T."/>
            <person name="Leonard G."/>
            <person name="Malmstrom R.R."/>
            <person name="Mende D."/>
            <person name="Olson D.K."/>
            <person name="Sudo Y."/>
            <person name="Sudek S."/>
            <person name="Richards T.A."/>
            <person name="DeLong E.F."/>
            <person name="Keeling P.J."/>
            <person name="Santoro A.E."/>
            <person name="Shirouzu M."/>
            <person name="Iwasaki W."/>
            <person name="Worden A.Z."/>
        </authorList>
    </citation>
    <scope>NUCLEOTIDE SEQUENCE</scope>
</reference>
<gene>
    <name evidence="1" type="ORF">5_40</name>
</gene>
<dbReference type="EMBL" id="MK250089">
    <property type="protein sequence ID" value="QDY52243.1"/>
    <property type="molecule type" value="Genomic_DNA"/>
</dbReference>
<organism evidence="1">
    <name type="scientific">Mimiviridae sp. ChoanoV1</name>
    <dbReference type="NCBI Taxonomy" id="2596887"/>
    <lineage>
        <taxon>Viruses</taxon>
        <taxon>Varidnaviria</taxon>
        <taxon>Bamfordvirae</taxon>
        <taxon>Nucleocytoviricota</taxon>
        <taxon>Megaviricetes</taxon>
        <taxon>Imitervirales</taxon>
        <taxon>Schizomimiviridae</taxon>
    </lineage>
</organism>
<evidence type="ECO:0000313" key="1">
    <source>
        <dbReference type="EMBL" id="QDY52243.1"/>
    </source>
</evidence>
<sequence length="129" mass="15117">MAYISKNQTMNLIESFQSIVRSYNPQSPEMRGESGFYSYYDEERQHTIFLVTLNIVLSLHNQGIPQELQNLEIVDGELKIKYEKGEETNILVGYSILDYDEEEYVQEKQWCQMASNELPEDVGYCEKRA</sequence>
<proteinExistence type="predicted"/>